<feature type="region of interest" description="Disordered" evidence="6">
    <location>
        <begin position="357"/>
        <end position="381"/>
    </location>
</feature>
<dbReference type="eggNOG" id="ENOG502SD8D">
    <property type="taxonomic scope" value="Eukaryota"/>
</dbReference>
<dbReference type="HOGENOM" id="CLU_660707_0_0_1"/>
<reference evidence="8 9" key="2">
    <citation type="journal article" date="2012" name="Open Biol.">
        <title>Characteristics of nucleosomes and linker DNA regions on the genome of the basidiomycete Mixia osmundae revealed by mono- and dinucleosome mapping.</title>
        <authorList>
            <person name="Nishida H."/>
            <person name="Kondo S."/>
            <person name="Matsumoto T."/>
            <person name="Suzuki Y."/>
            <person name="Yoshikawa H."/>
            <person name="Taylor T.D."/>
            <person name="Sugiyama J."/>
        </authorList>
    </citation>
    <scope>NUCLEOTIDE SEQUENCE [LARGE SCALE GENOMIC DNA]</scope>
    <source>
        <strain evidence="9">CBS 9802 / IAM 14324 / JCM 22182 / KY 12970</strain>
    </source>
</reference>
<comment type="subcellular location">
    <subcellularLocation>
        <location evidence="1">Endoplasmic reticulum membrane</location>
        <topology evidence="1">Multi-pass membrane protein</topology>
    </subcellularLocation>
</comment>
<evidence type="ECO:0000313" key="8">
    <source>
        <dbReference type="EMBL" id="GAA96768.1"/>
    </source>
</evidence>
<evidence type="ECO:0000256" key="1">
    <source>
        <dbReference type="ARBA" id="ARBA00004477"/>
    </source>
</evidence>
<keyword evidence="9" id="KW-1185">Reference proteome</keyword>
<dbReference type="PANTHER" id="PTHR31394">
    <property type="entry name" value="TRANSMEMBRANE PROTEIN 199"/>
    <property type="match status" value="1"/>
</dbReference>
<reference evidence="8 9" key="1">
    <citation type="journal article" date="2011" name="J. Gen. Appl. Microbiol.">
        <title>Draft genome sequencing of the enigmatic basidiomycete Mixia osmundae.</title>
        <authorList>
            <person name="Nishida H."/>
            <person name="Nagatsuka Y."/>
            <person name="Sugiyama J."/>
        </authorList>
    </citation>
    <scope>NUCLEOTIDE SEQUENCE [LARGE SCALE GENOMIC DNA]</scope>
    <source>
        <strain evidence="9">CBS 9802 / IAM 14324 / JCM 22182 / KY 12970</strain>
    </source>
</reference>
<feature type="transmembrane region" description="Helical" evidence="7">
    <location>
        <begin position="253"/>
        <end position="275"/>
    </location>
</feature>
<keyword evidence="5 7" id="KW-0472">Membrane</keyword>
<dbReference type="Pfam" id="PF11712">
    <property type="entry name" value="Vma12"/>
    <property type="match status" value="1"/>
</dbReference>
<evidence type="ECO:0000256" key="5">
    <source>
        <dbReference type="ARBA" id="ARBA00023136"/>
    </source>
</evidence>
<evidence type="ECO:0000256" key="3">
    <source>
        <dbReference type="ARBA" id="ARBA00022824"/>
    </source>
</evidence>
<dbReference type="InterPro" id="IPR021013">
    <property type="entry name" value="ATPase_Vma12"/>
</dbReference>
<dbReference type="EMBL" id="BABT02000106">
    <property type="protein sequence ID" value="GAA96768.1"/>
    <property type="molecule type" value="Genomic_DNA"/>
</dbReference>
<evidence type="ECO:0000256" key="7">
    <source>
        <dbReference type="SAM" id="Phobius"/>
    </source>
</evidence>
<dbReference type="STRING" id="764103.G7E1Q8"/>
<dbReference type="RefSeq" id="XP_014565167.1">
    <property type="nucleotide sequence ID" value="XM_014709681.1"/>
</dbReference>
<evidence type="ECO:0000256" key="6">
    <source>
        <dbReference type="SAM" id="MobiDB-lite"/>
    </source>
</evidence>
<dbReference type="GO" id="GO:0005789">
    <property type="term" value="C:endoplasmic reticulum membrane"/>
    <property type="evidence" value="ECO:0007669"/>
    <property type="project" value="UniProtKB-SubCell"/>
</dbReference>
<accession>G7E1Q8</accession>
<protein>
    <submittedName>
        <fullName evidence="8">Uncharacterized protein</fullName>
    </submittedName>
</protein>
<organism evidence="8 9">
    <name type="scientific">Mixia osmundae (strain CBS 9802 / IAM 14324 / JCM 22182 / KY 12970)</name>
    <dbReference type="NCBI Taxonomy" id="764103"/>
    <lineage>
        <taxon>Eukaryota</taxon>
        <taxon>Fungi</taxon>
        <taxon>Dikarya</taxon>
        <taxon>Basidiomycota</taxon>
        <taxon>Pucciniomycotina</taxon>
        <taxon>Mixiomycetes</taxon>
        <taxon>Mixiales</taxon>
        <taxon>Mixiaceae</taxon>
        <taxon>Mixia</taxon>
    </lineage>
</organism>
<evidence type="ECO:0000256" key="2">
    <source>
        <dbReference type="ARBA" id="ARBA00022692"/>
    </source>
</evidence>
<keyword evidence="3" id="KW-0256">Endoplasmic reticulum</keyword>
<dbReference type="OrthoDB" id="19981at2759"/>
<dbReference type="Proteomes" id="UP000009131">
    <property type="component" value="Unassembled WGS sequence"/>
</dbReference>
<feature type="transmembrane region" description="Helical" evidence="7">
    <location>
        <begin position="287"/>
        <end position="308"/>
    </location>
</feature>
<dbReference type="InParanoid" id="G7E1Q8"/>
<name>G7E1Q8_MIXOS</name>
<dbReference type="PANTHER" id="PTHR31394:SF1">
    <property type="entry name" value="TRANSMEMBRANE PROTEIN 199"/>
    <property type="match status" value="1"/>
</dbReference>
<proteinExistence type="predicted"/>
<evidence type="ECO:0000256" key="4">
    <source>
        <dbReference type="ARBA" id="ARBA00022989"/>
    </source>
</evidence>
<dbReference type="AlphaFoldDB" id="G7E1Q8"/>
<keyword evidence="4 7" id="KW-1133">Transmembrane helix</keyword>
<keyword evidence="2 7" id="KW-0812">Transmembrane</keyword>
<evidence type="ECO:0000313" key="9">
    <source>
        <dbReference type="Proteomes" id="UP000009131"/>
    </source>
</evidence>
<gene>
    <name evidence="8" type="primary">Mo03439</name>
    <name evidence="8" type="ORF">E5Q_03439</name>
</gene>
<sequence length="416" mass="45391">MVRLVLTAEVRDRLALLTTLAQYNERKSTTSLAGSSSSKHAAIPNEVIERIEYYLDASADFYEAQDHAPSSKLTSPLRSPMPIAGAAADDTTNVEWIESIILHDVARWARDQLVLVEPGDARSLHDQTARSGWQWTCRSGHLEPQHLLLSELLRGASVYVDPPVRQERSSELEKILAEISLKQEYASYAKMVSSATSPLRSVSRRSSAASDDAAHVDLASLTPSYDLFGKRRIRPHEGTLAAEWRQSQREVSAVINVLASMIAVGFAAWWATGAVGTVWTPIQKLCLAGFASVFIGAAETFLYIRFFAGQSRPKRRKANVRTVSQVGVLMPSLVLSTPTARAGNAATLSKASSSALKSPSSVAARPAHRRRRSEQSISLAMRKSQGVEAKLKHVAAEKELRAITPPSSPKSSKLKL</sequence>
<comment type="caution">
    <text evidence="8">The sequence shown here is derived from an EMBL/GenBank/DDBJ whole genome shotgun (WGS) entry which is preliminary data.</text>
</comment>
<dbReference type="GO" id="GO:0070072">
    <property type="term" value="P:vacuolar proton-transporting V-type ATPase complex assembly"/>
    <property type="evidence" value="ECO:0007669"/>
    <property type="project" value="InterPro"/>
</dbReference>